<accession>A0ABW7YIY5</accession>
<dbReference type="Pfam" id="PF03995">
    <property type="entry name" value="Inhibitor_I36"/>
    <property type="match status" value="1"/>
</dbReference>
<reference evidence="3 4" key="1">
    <citation type="submission" date="2024-10" db="EMBL/GenBank/DDBJ databases">
        <title>The Natural Products Discovery Center: Release of the First 8490 Sequenced Strains for Exploring Actinobacteria Biosynthetic Diversity.</title>
        <authorList>
            <person name="Kalkreuter E."/>
            <person name="Kautsar S.A."/>
            <person name="Yang D."/>
            <person name="Bader C.D."/>
            <person name="Teijaro C.N."/>
            <person name="Fluegel L."/>
            <person name="Davis C.M."/>
            <person name="Simpson J.R."/>
            <person name="Lauterbach L."/>
            <person name="Steele A.D."/>
            <person name="Gui C."/>
            <person name="Meng S."/>
            <person name="Li G."/>
            <person name="Viehrig K."/>
            <person name="Ye F."/>
            <person name="Su P."/>
            <person name="Kiefer A.F."/>
            <person name="Nichols A."/>
            <person name="Cepeda A.J."/>
            <person name="Yan W."/>
            <person name="Fan B."/>
            <person name="Jiang Y."/>
            <person name="Adhikari A."/>
            <person name="Zheng C.-J."/>
            <person name="Schuster L."/>
            <person name="Cowan T.M."/>
            <person name="Smanski M.J."/>
            <person name="Chevrette M.G."/>
            <person name="De Carvalho L.P.S."/>
            <person name="Shen B."/>
        </authorList>
    </citation>
    <scope>NUCLEOTIDE SEQUENCE [LARGE SCALE GENOMIC DNA]</scope>
    <source>
        <strain evidence="3 4">NPDC051599</strain>
    </source>
</reference>
<proteinExistence type="predicted"/>
<comment type="caution">
    <text evidence="3">The sequence shown here is derived from an EMBL/GenBank/DDBJ whole genome shotgun (WGS) entry which is preliminary data.</text>
</comment>
<gene>
    <name evidence="3" type="ORF">ACIA8P_47635</name>
</gene>
<organism evidence="3 4">
    <name type="scientific">Streptomyces cellulosae</name>
    <dbReference type="NCBI Taxonomy" id="1968"/>
    <lineage>
        <taxon>Bacteria</taxon>
        <taxon>Bacillati</taxon>
        <taxon>Actinomycetota</taxon>
        <taxon>Actinomycetes</taxon>
        <taxon>Kitasatosporales</taxon>
        <taxon>Streptomycetaceae</taxon>
        <taxon>Streptomyces</taxon>
    </lineage>
</organism>
<evidence type="ECO:0000256" key="1">
    <source>
        <dbReference type="SAM" id="MobiDB-lite"/>
    </source>
</evidence>
<keyword evidence="2" id="KW-0732">Signal</keyword>
<sequence>MTTRTRTLLAAAAALDPLLITAPTADAASGSAAGQAAGTDCPDGYVCIYPEINFGGQPWVKRAVDGSVKGLPSAIRDRGSSIRNNSGRTARVYEKRNYSRPPGPRHEKRRLHPRPARLQPQRHRPLTEDQPQRLRMTPHQRCLARQPAVLKAVRVRGKPPEVCPGGSAPVRESGAHRRTARTRLGAAIAPHRMPRLVGRPGFQQPPTARAPACHAASTARCLQSPRRCGWLSRGLPAA</sequence>
<dbReference type="RefSeq" id="WP_398663350.1">
    <property type="nucleotide sequence ID" value="NZ_JBITDC010000040.1"/>
</dbReference>
<evidence type="ECO:0000313" key="3">
    <source>
        <dbReference type="EMBL" id="MFI5682120.1"/>
    </source>
</evidence>
<dbReference type="Gene3D" id="2.60.20.10">
    <property type="entry name" value="Crystallins"/>
    <property type="match status" value="1"/>
</dbReference>
<evidence type="ECO:0000256" key="2">
    <source>
        <dbReference type="SAM" id="SignalP"/>
    </source>
</evidence>
<name>A0ABW7YIY5_STRCE</name>
<feature type="compositionally biased region" description="Basic residues" evidence="1">
    <location>
        <begin position="106"/>
        <end position="124"/>
    </location>
</feature>
<keyword evidence="4" id="KW-1185">Reference proteome</keyword>
<dbReference type="EMBL" id="JBITDC010000040">
    <property type="protein sequence ID" value="MFI5682120.1"/>
    <property type="molecule type" value="Genomic_DNA"/>
</dbReference>
<evidence type="ECO:0000313" key="4">
    <source>
        <dbReference type="Proteomes" id="UP001612415"/>
    </source>
</evidence>
<protein>
    <submittedName>
        <fullName evidence="3">Peptidase inhibitor family I36 protein</fullName>
    </submittedName>
</protein>
<feature type="region of interest" description="Disordered" evidence="1">
    <location>
        <begin position="71"/>
        <end position="134"/>
    </location>
</feature>
<dbReference type="Proteomes" id="UP001612415">
    <property type="component" value="Unassembled WGS sequence"/>
</dbReference>
<feature type="signal peptide" evidence="2">
    <location>
        <begin position="1"/>
        <end position="27"/>
    </location>
</feature>
<feature type="chain" id="PRO_5046481217" evidence="2">
    <location>
        <begin position="28"/>
        <end position="238"/>
    </location>
</feature>